<evidence type="ECO:0000313" key="2">
    <source>
        <dbReference type="Proteomes" id="UP000324222"/>
    </source>
</evidence>
<dbReference type="Proteomes" id="UP000324222">
    <property type="component" value="Unassembled WGS sequence"/>
</dbReference>
<dbReference type="AlphaFoldDB" id="A0A5B7GLL4"/>
<name>A0A5B7GLL4_PORTR</name>
<organism evidence="1 2">
    <name type="scientific">Portunus trituberculatus</name>
    <name type="common">Swimming crab</name>
    <name type="synonym">Neptunus trituberculatus</name>
    <dbReference type="NCBI Taxonomy" id="210409"/>
    <lineage>
        <taxon>Eukaryota</taxon>
        <taxon>Metazoa</taxon>
        <taxon>Ecdysozoa</taxon>
        <taxon>Arthropoda</taxon>
        <taxon>Crustacea</taxon>
        <taxon>Multicrustacea</taxon>
        <taxon>Malacostraca</taxon>
        <taxon>Eumalacostraca</taxon>
        <taxon>Eucarida</taxon>
        <taxon>Decapoda</taxon>
        <taxon>Pleocyemata</taxon>
        <taxon>Brachyura</taxon>
        <taxon>Eubrachyura</taxon>
        <taxon>Portunoidea</taxon>
        <taxon>Portunidae</taxon>
        <taxon>Portuninae</taxon>
        <taxon>Portunus</taxon>
    </lineage>
</organism>
<comment type="caution">
    <text evidence="1">The sequence shown here is derived from an EMBL/GenBank/DDBJ whole genome shotgun (WGS) entry which is preliminary data.</text>
</comment>
<evidence type="ECO:0000313" key="1">
    <source>
        <dbReference type="EMBL" id="MPC58315.1"/>
    </source>
</evidence>
<protein>
    <submittedName>
        <fullName evidence="1">Uncharacterized protein</fullName>
    </submittedName>
</protein>
<accession>A0A5B7GLL4</accession>
<dbReference type="EMBL" id="VSRR010015561">
    <property type="protein sequence ID" value="MPC58315.1"/>
    <property type="molecule type" value="Genomic_DNA"/>
</dbReference>
<keyword evidence="2" id="KW-1185">Reference proteome</keyword>
<proteinExistence type="predicted"/>
<reference evidence="1 2" key="1">
    <citation type="submission" date="2019-05" db="EMBL/GenBank/DDBJ databases">
        <title>Another draft genome of Portunus trituberculatus and its Hox gene families provides insights of decapod evolution.</title>
        <authorList>
            <person name="Jeong J.-H."/>
            <person name="Song I."/>
            <person name="Kim S."/>
            <person name="Choi T."/>
            <person name="Kim D."/>
            <person name="Ryu S."/>
            <person name="Kim W."/>
        </authorList>
    </citation>
    <scope>NUCLEOTIDE SEQUENCE [LARGE SCALE GENOMIC DNA]</scope>
    <source>
        <tissue evidence="1">Muscle</tissue>
    </source>
</reference>
<gene>
    <name evidence="1" type="ORF">E2C01_052313</name>
</gene>
<sequence length="151" mass="17199">MQLCYRRAATSTYQLLLITFSLTTLGLHIRTKLQALGSTSVGKFVTHLDVTRGAHPPSACLPIINICMHRFWSPSSLPHGTGMVQPLRDSAQGRYFDGLQNIKERQVSIRKEKYGDCECRQLWNATLQHLEHMKQNTAQERSGRAKLHRIK</sequence>